<dbReference type="GO" id="GO:0005813">
    <property type="term" value="C:centrosome"/>
    <property type="evidence" value="ECO:0007669"/>
    <property type="project" value="Ensembl"/>
</dbReference>
<dbReference type="Gene3D" id="2.60.40.10">
    <property type="entry name" value="Immunoglobulins"/>
    <property type="match status" value="1"/>
</dbReference>
<evidence type="ECO:0000259" key="6">
    <source>
        <dbReference type="Pfam" id="PF07686"/>
    </source>
</evidence>
<gene>
    <name evidence="7" type="primary">FCMR</name>
</gene>
<evidence type="ECO:0000256" key="1">
    <source>
        <dbReference type="ARBA" id="ARBA00004162"/>
    </source>
</evidence>
<dbReference type="OMA" id="FYHQPAA"/>
<feature type="region of interest" description="Disordered" evidence="4">
    <location>
        <begin position="282"/>
        <end position="318"/>
    </location>
</feature>
<protein>
    <submittedName>
        <fullName evidence="7">Fc mu receptor</fullName>
    </submittedName>
</protein>
<dbReference type="GO" id="GO:0005886">
    <property type="term" value="C:plasma membrane"/>
    <property type="evidence" value="ECO:0007669"/>
    <property type="project" value="UniProtKB-SubCell"/>
</dbReference>
<evidence type="ECO:0000313" key="8">
    <source>
        <dbReference type="Proteomes" id="UP000005447"/>
    </source>
</evidence>
<evidence type="ECO:0000256" key="3">
    <source>
        <dbReference type="ARBA" id="ARBA00023136"/>
    </source>
</evidence>
<feature type="region of interest" description="Disordered" evidence="4">
    <location>
        <begin position="335"/>
        <end position="370"/>
    </location>
</feature>
<dbReference type="InterPro" id="IPR050671">
    <property type="entry name" value="CD300_family_receptors"/>
</dbReference>
<reference evidence="7" key="3">
    <citation type="submission" date="2025-09" db="UniProtKB">
        <authorList>
            <consortium name="Ensembl"/>
        </authorList>
    </citation>
    <scope>IDENTIFICATION</scope>
    <source>
        <strain evidence="7">2N</strain>
    </source>
</reference>
<keyword evidence="8" id="KW-1185">Reference proteome</keyword>
<dbReference type="InterPro" id="IPR036179">
    <property type="entry name" value="Ig-like_dom_sf"/>
</dbReference>
<dbReference type="GO" id="GO:0031901">
    <property type="term" value="C:early endosome membrane"/>
    <property type="evidence" value="ECO:0007669"/>
    <property type="project" value="Ensembl"/>
</dbReference>
<dbReference type="EMBL" id="AAKN02017882">
    <property type="status" value="NOT_ANNOTATED_CDS"/>
    <property type="molecule type" value="Genomic_DNA"/>
</dbReference>
<dbReference type="Ensembl" id="ENSCPOT00000009224.3">
    <property type="protein sequence ID" value="ENSCPOP00000008208.3"/>
    <property type="gene ID" value="ENSCPOG00000009141.4"/>
</dbReference>
<dbReference type="GO" id="GO:0005765">
    <property type="term" value="C:lysosomal membrane"/>
    <property type="evidence" value="ECO:0007669"/>
    <property type="project" value="Ensembl"/>
</dbReference>
<proteinExistence type="predicted"/>
<dbReference type="GO" id="GO:0032588">
    <property type="term" value="C:trans-Golgi network membrane"/>
    <property type="evidence" value="ECO:0007669"/>
    <property type="project" value="Ensembl"/>
</dbReference>
<organism evidence="7 8">
    <name type="scientific">Cavia porcellus</name>
    <name type="common">Guinea pig</name>
    <dbReference type="NCBI Taxonomy" id="10141"/>
    <lineage>
        <taxon>Eukaryota</taxon>
        <taxon>Metazoa</taxon>
        <taxon>Chordata</taxon>
        <taxon>Craniata</taxon>
        <taxon>Vertebrata</taxon>
        <taxon>Euteleostomi</taxon>
        <taxon>Mammalia</taxon>
        <taxon>Eutheria</taxon>
        <taxon>Euarchontoglires</taxon>
        <taxon>Glires</taxon>
        <taxon>Rodentia</taxon>
        <taxon>Hystricomorpha</taxon>
        <taxon>Caviidae</taxon>
        <taxon>Cavia</taxon>
    </lineage>
</organism>
<evidence type="ECO:0000256" key="5">
    <source>
        <dbReference type="SAM" id="Phobius"/>
    </source>
</evidence>
<dbReference type="FunCoup" id="H0VDY3">
    <property type="interactions" value="276"/>
</dbReference>
<dbReference type="InterPro" id="IPR013106">
    <property type="entry name" value="Ig_V-set"/>
</dbReference>
<dbReference type="GO" id="GO:0005654">
    <property type="term" value="C:nucleoplasm"/>
    <property type="evidence" value="ECO:0007669"/>
    <property type="project" value="Ensembl"/>
</dbReference>
<name>H0VDY3_CAVPO</name>
<dbReference type="SUPFAM" id="SSF48726">
    <property type="entry name" value="Immunoglobulin"/>
    <property type="match status" value="1"/>
</dbReference>
<dbReference type="STRING" id="10141.ENSCPOP00000008208"/>
<keyword evidence="3 5" id="KW-0472">Membrane</keyword>
<dbReference type="InParanoid" id="H0VDY3"/>
<accession>H0VDY3</accession>
<dbReference type="InterPro" id="IPR013783">
    <property type="entry name" value="Ig-like_fold"/>
</dbReference>
<dbReference type="GO" id="GO:0001790">
    <property type="term" value="F:polymeric immunoglobulin binding"/>
    <property type="evidence" value="ECO:0007669"/>
    <property type="project" value="Ensembl"/>
</dbReference>
<reference evidence="8" key="1">
    <citation type="journal article" date="2011" name="Nature">
        <title>A high-resolution map of human evolutionary constraint using 29 mammals.</title>
        <authorList>
            <person name="Lindblad-Toh K."/>
            <person name="Garber M."/>
            <person name="Zuk O."/>
            <person name="Lin M.F."/>
            <person name="Parker B.J."/>
            <person name="Washietl S."/>
            <person name="Kheradpour P."/>
            <person name="Ernst J."/>
            <person name="Jordan G."/>
            <person name="Mauceli E."/>
            <person name="Ward L.D."/>
            <person name="Lowe C.B."/>
            <person name="Holloway A.K."/>
            <person name="Clamp M."/>
            <person name="Gnerre S."/>
            <person name="Alfoldi J."/>
            <person name="Beal K."/>
            <person name="Chang J."/>
            <person name="Clawson H."/>
            <person name="Cuff J."/>
            <person name="Di Palma F."/>
            <person name="Fitzgerald S."/>
            <person name="Flicek P."/>
            <person name="Guttman M."/>
            <person name="Hubisz M.J."/>
            <person name="Jaffe D.B."/>
            <person name="Jungreis I."/>
            <person name="Kent W.J."/>
            <person name="Kostka D."/>
            <person name="Lara M."/>
            <person name="Martins A.L."/>
            <person name="Massingham T."/>
            <person name="Moltke I."/>
            <person name="Raney B.J."/>
            <person name="Rasmussen M.D."/>
            <person name="Robinson J."/>
            <person name="Stark A."/>
            <person name="Vilella A.J."/>
            <person name="Wen J."/>
            <person name="Xie X."/>
            <person name="Zody M.C."/>
            <person name="Baldwin J."/>
            <person name="Bloom T."/>
            <person name="Chin C.W."/>
            <person name="Heiman D."/>
            <person name="Nicol R."/>
            <person name="Nusbaum C."/>
            <person name="Young S."/>
            <person name="Wilkinson J."/>
            <person name="Worley K.C."/>
            <person name="Kovar C.L."/>
            <person name="Muzny D.M."/>
            <person name="Gibbs R.A."/>
            <person name="Cree A."/>
            <person name="Dihn H.H."/>
            <person name="Fowler G."/>
            <person name="Jhangiani S."/>
            <person name="Joshi V."/>
            <person name="Lee S."/>
            <person name="Lewis L.R."/>
            <person name="Nazareth L.V."/>
            <person name="Okwuonu G."/>
            <person name="Santibanez J."/>
            <person name="Warren W.C."/>
            <person name="Mardis E.R."/>
            <person name="Weinstock G.M."/>
            <person name="Wilson R.K."/>
            <person name="Delehaunty K."/>
            <person name="Dooling D."/>
            <person name="Fronik C."/>
            <person name="Fulton L."/>
            <person name="Fulton B."/>
            <person name="Graves T."/>
            <person name="Minx P."/>
            <person name="Sodergren E."/>
            <person name="Birney E."/>
            <person name="Margulies E.H."/>
            <person name="Herrero J."/>
            <person name="Green E.D."/>
            <person name="Haussler D."/>
            <person name="Siepel A."/>
            <person name="Goldman N."/>
            <person name="Pollard K.S."/>
            <person name="Pedersen J.S."/>
            <person name="Lander E.S."/>
            <person name="Kellis M."/>
        </authorList>
    </citation>
    <scope>NUCLEOTIDE SEQUENCE [LARGE SCALE GENOMIC DNA]</scope>
    <source>
        <strain evidence="8">2N</strain>
    </source>
</reference>
<dbReference type="GO" id="GO:0160006">
    <property type="term" value="P:Fc receptor-mediated immune complex endocytosis"/>
    <property type="evidence" value="ECO:0007669"/>
    <property type="project" value="Ensembl"/>
</dbReference>
<dbReference type="PANTHER" id="PTHR11860:SF59">
    <property type="entry name" value="FAS APOPTOTIC INHIBITORY MOLECULE 3"/>
    <property type="match status" value="1"/>
</dbReference>
<evidence type="ECO:0000313" key="7">
    <source>
        <dbReference type="Ensembl" id="ENSCPOP00000008208.3"/>
    </source>
</evidence>
<keyword evidence="2 5" id="KW-0812">Transmembrane</keyword>
<dbReference type="Proteomes" id="UP000005447">
    <property type="component" value="Unassembled WGS sequence"/>
</dbReference>
<evidence type="ECO:0000256" key="2">
    <source>
        <dbReference type="ARBA" id="ARBA00022692"/>
    </source>
</evidence>
<reference evidence="7" key="2">
    <citation type="submission" date="2025-08" db="UniProtKB">
        <authorList>
            <consortium name="Ensembl"/>
        </authorList>
    </citation>
    <scope>IDENTIFICATION</scope>
    <source>
        <strain evidence="7">2N</strain>
    </source>
</reference>
<dbReference type="GO" id="GO:0002172">
    <property type="term" value="F:high-affinity IgM receptor activity"/>
    <property type="evidence" value="ECO:0007669"/>
    <property type="project" value="Ensembl"/>
</dbReference>
<feature type="compositionally biased region" description="Low complexity" evidence="4">
    <location>
        <begin position="286"/>
        <end position="309"/>
    </location>
</feature>
<dbReference type="Bgee" id="ENSCPOG00000009141">
    <property type="expression patterns" value="Expressed in uterine cervix and 5 other cell types or tissues"/>
</dbReference>
<sequence>FLFWYWELNPVSGALKILPEVNLDGALGGSVIVKCPLAGETQVRMYLCRQMPETQICSTVVSNNFVKSEYKHRITLKPCSDKNHFLVEISELTESDSGVYACGLGRNTDRGKTQKVTLNVHNEYEPFWDEEEPMPEAQKWFHKFVQQHVPSWLQMAVHARASEFIPKVTTPIQRTEAPLVHHSSTTTPTTHQPRISTAYVAATAKPPTFAPSTTASETLVKEQVLSPQEASYKRRTWLYRQRLEPLPSAGREDQGFHILIPSVLGFLLLALLGLVLRRAVQRRRASAPPSSRPLTLAGPGEAPAREAPAPSVPETPWLHAPSRKTSCEYVTICHQPVGQREDPDSDEDDYINIPNLTSLPTYPGPRPWCQ</sequence>
<evidence type="ECO:0000256" key="4">
    <source>
        <dbReference type="SAM" id="MobiDB-lite"/>
    </source>
</evidence>
<dbReference type="Pfam" id="PF07686">
    <property type="entry name" value="V-set"/>
    <property type="match status" value="1"/>
</dbReference>
<feature type="domain" description="Immunoglobulin V-set" evidence="6">
    <location>
        <begin position="22"/>
        <end position="121"/>
    </location>
</feature>
<dbReference type="VEuPathDB" id="HostDB:ENSCPOG00000009141"/>
<keyword evidence="5" id="KW-1133">Transmembrane helix</keyword>
<dbReference type="PANTHER" id="PTHR11860">
    <property type="entry name" value="POLYMERIC-IMMUNOGLOBULIN RECEPTOR"/>
    <property type="match status" value="1"/>
</dbReference>
<dbReference type="EMBL" id="AAKN02017883">
    <property type="status" value="NOT_ANNOTATED_CDS"/>
    <property type="molecule type" value="Genomic_DNA"/>
</dbReference>
<dbReference type="GeneTree" id="ENSGT00940000162282"/>
<comment type="subcellular location">
    <subcellularLocation>
        <location evidence="1">Cell membrane</location>
        <topology evidence="1">Single-pass membrane protein</topology>
    </subcellularLocation>
</comment>
<feature type="transmembrane region" description="Helical" evidence="5">
    <location>
        <begin position="255"/>
        <end position="276"/>
    </location>
</feature>
<dbReference type="AlphaFoldDB" id="H0VDY3"/>
<dbReference type="HOGENOM" id="CLU_059565_0_0_1"/>